<reference evidence="6 7" key="1">
    <citation type="submission" date="2020-04" db="EMBL/GenBank/DDBJ databases">
        <title>Molecular characterization of pseudomonads from Agaricus bisporus reveal novel blotch 2 pathogens in Western Europe.</title>
        <authorList>
            <person name="Taparia T."/>
            <person name="Krijger M."/>
            <person name="Haynes E."/>
            <person name="Elpinstone J.G."/>
            <person name="Noble R."/>
            <person name="Van Der Wolf J."/>
        </authorList>
    </citation>
    <scope>NUCLEOTIDE SEQUENCE [LARGE SCALE GENOMIC DNA]</scope>
    <source>
        <strain evidence="6 7">IPO3746</strain>
    </source>
</reference>
<feature type="transmembrane region" description="Helical" evidence="4">
    <location>
        <begin position="160"/>
        <end position="181"/>
    </location>
</feature>
<evidence type="ECO:0000256" key="3">
    <source>
        <dbReference type="ARBA" id="ARBA00023136"/>
    </source>
</evidence>
<dbReference type="PANTHER" id="PTHR42910">
    <property type="entry name" value="TRANSPORTER SCO4007-RELATED"/>
    <property type="match status" value="1"/>
</dbReference>
<evidence type="ECO:0000256" key="1">
    <source>
        <dbReference type="ARBA" id="ARBA00022692"/>
    </source>
</evidence>
<name>A0A7Y8AI13_PSETO</name>
<dbReference type="Proteomes" id="UP000549134">
    <property type="component" value="Unassembled WGS sequence"/>
</dbReference>
<evidence type="ECO:0000259" key="5">
    <source>
        <dbReference type="PROSITE" id="PS50850"/>
    </source>
</evidence>
<protein>
    <submittedName>
        <fullName evidence="6">MFS transporter</fullName>
    </submittedName>
</protein>
<dbReference type="AlphaFoldDB" id="A0A7Y8AI13"/>
<dbReference type="PROSITE" id="PS50850">
    <property type="entry name" value="MFS"/>
    <property type="match status" value="1"/>
</dbReference>
<feature type="transmembrane region" description="Helical" evidence="4">
    <location>
        <begin position="363"/>
        <end position="381"/>
    </location>
</feature>
<dbReference type="InterPro" id="IPR020846">
    <property type="entry name" value="MFS_dom"/>
</dbReference>
<feature type="transmembrane region" description="Helical" evidence="4">
    <location>
        <begin position="78"/>
        <end position="96"/>
    </location>
</feature>
<dbReference type="GeneID" id="55847662"/>
<evidence type="ECO:0000313" key="7">
    <source>
        <dbReference type="Proteomes" id="UP000549134"/>
    </source>
</evidence>
<dbReference type="InterPro" id="IPR011701">
    <property type="entry name" value="MFS"/>
</dbReference>
<dbReference type="GO" id="GO:0022857">
    <property type="term" value="F:transmembrane transporter activity"/>
    <property type="evidence" value="ECO:0007669"/>
    <property type="project" value="InterPro"/>
</dbReference>
<gene>
    <name evidence="6" type="ORF">HX787_01600</name>
</gene>
<feature type="transmembrane region" description="Helical" evidence="4">
    <location>
        <begin position="136"/>
        <end position="154"/>
    </location>
</feature>
<dbReference type="CDD" id="cd17324">
    <property type="entry name" value="MFS_NepI_like"/>
    <property type="match status" value="1"/>
</dbReference>
<evidence type="ECO:0000313" key="6">
    <source>
        <dbReference type="EMBL" id="NWD34532.1"/>
    </source>
</evidence>
<proteinExistence type="predicted"/>
<dbReference type="PANTHER" id="PTHR42910:SF1">
    <property type="entry name" value="MAJOR FACILITATOR SUPERFAMILY (MFS) PROFILE DOMAIN-CONTAINING PROTEIN"/>
    <property type="match status" value="1"/>
</dbReference>
<feature type="transmembrane region" description="Helical" evidence="4">
    <location>
        <begin position="244"/>
        <end position="266"/>
    </location>
</feature>
<sequence>MSSSTRSLSMPLTLLLAFACALITAGSYFAQPLGGVIAQSFGLPAWATGLPVTLSQIGYCLGLLLVAPLGDRLENRRLLTATLAVAAVALTGAGVAPNSAVFLLACLCIGGAAIAVQAIVVLAASMVSADRRGTTVGRITAGLLLGILLAWPVANLVNQVAGWRALFVVDGVLIASLALVLRGVLPPCQPPQGPGYRALIASLWPLWRTHPELRRRALCQALLFGVFSLFWVSVPQVLQQRHGLGGTALALFGLVGVGGALAAPLAGWLADRGAARPTALAGSLAVAASGIGWALLDSVGMLMACAFCISAGVQACHVISQRRVMALDSLAANRLNSLYIATFFIGGALGSASAAPLLLSASYWPGLVSAGAALLASIRLAR</sequence>
<dbReference type="Pfam" id="PF07690">
    <property type="entry name" value="MFS_1"/>
    <property type="match status" value="1"/>
</dbReference>
<dbReference type="PROSITE" id="PS51257">
    <property type="entry name" value="PROKAR_LIPOPROTEIN"/>
    <property type="match status" value="1"/>
</dbReference>
<feature type="transmembrane region" description="Helical" evidence="4">
    <location>
        <begin position="301"/>
        <end position="318"/>
    </location>
</feature>
<dbReference type="Gene3D" id="1.20.1250.20">
    <property type="entry name" value="MFS general substrate transporter like domains"/>
    <property type="match status" value="1"/>
</dbReference>
<feature type="transmembrane region" description="Helical" evidence="4">
    <location>
        <begin position="338"/>
        <end position="357"/>
    </location>
</feature>
<organism evidence="6 7">
    <name type="scientific">Pseudomonas tolaasii</name>
    <dbReference type="NCBI Taxonomy" id="29442"/>
    <lineage>
        <taxon>Bacteria</taxon>
        <taxon>Pseudomonadati</taxon>
        <taxon>Pseudomonadota</taxon>
        <taxon>Gammaproteobacteria</taxon>
        <taxon>Pseudomonadales</taxon>
        <taxon>Pseudomonadaceae</taxon>
        <taxon>Pseudomonas</taxon>
    </lineage>
</organism>
<evidence type="ECO:0000256" key="2">
    <source>
        <dbReference type="ARBA" id="ARBA00022989"/>
    </source>
</evidence>
<feature type="transmembrane region" description="Helical" evidence="4">
    <location>
        <begin position="278"/>
        <end position="295"/>
    </location>
</feature>
<dbReference type="SUPFAM" id="SSF103473">
    <property type="entry name" value="MFS general substrate transporter"/>
    <property type="match status" value="1"/>
</dbReference>
<feature type="domain" description="Major facilitator superfamily (MFS) profile" evidence="5">
    <location>
        <begin position="12"/>
        <end position="382"/>
    </location>
</feature>
<keyword evidence="2 4" id="KW-1133">Transmembrane helix</keyword>
<accession>A0A7Y8AI13</accession>
<dbReference type="RefSeq" id="WP_080520198.1">
    <property type="nucleotide sequence ID" value="NZ_CP020369.1"/>
</dbReference>
<keyword evidence="3 4" id="KW-0472">Membrane</keyword>
<feature type="transmembrane region" description="Helical" evidence="4">
    <location>
        <begin position="102"/>
        <end position="124"/>
    </location>
</feature>
<dbReference type="InterPro" id="IPR036259">
    <property type="entry name" value="MFS_trans_sf"/>
</dbReference>
<feature type="transmembrane region" description="Helical" evidence="4">
    <location>
        <begin position="45"/>
        <end position="66"/>
    </location>
</feature>
<evidence type="ECO:0000256" key="4">
    <source>
        <dbReference type="SAM" id="Phobius"/>
    </source>
</evidence>
<dbReference type="EMBL" id="JACAQK010000002">
    <property type="protein sequence ID" value="NWD34532.1"/>
    <property type="molecule type" value="Genomic_DNA"/>
</dbReference>
<keyword evidence="1 4" id="KW-0812">Transmembrane</keyword>
<feature type="transmembrane region" description="Helical" evidence="4">
    <location>
        <begin position="217"/>
        <end position="238"/>
    </location>
</feature>
<comment type="caution">
    <text evidence="6">The sequence shown here is derived from an EMBL/GenBank/DDBJ whole genome shotgun (WGS) entry which is preliminary data.</text>
</comment>